<accession>A0A2K2FEK2</accession>
<dbReference type="KEGG" id="cthd:CDO33_15780"/>
<reference evidence="4 5" key="1">
    <citation type="submission" date="2017-06" db="EMBL/GenBank/DDBJ databases">
        <title>Investigating the central metabolism of Clostridium thermosuccinogenes.</title>
        <authorList>
            <person name="Koendjbiharie J.G."/>
            <person name="van Kranenburg R."/>
        </authorList>
    </citation>
    <scope>NUCLEOTIDE SEQUENCE [LARGE SCALE GENOMIC DNA]</scope>
    <source>
        <strain evidence="4 5">DSM 5806</strain>
    </source>
</reference>
<protein>
    <recommendedName>
        <fullName evidence="3">SLH domain-containing protein</fullName>
    </recommendedName>
</protein>
<dbReference type="AlphaFoldDB" id="A0A2K2FEK2"/>
<sequence>MRRIIKLMLCILIISSLMFPYAAFARGGDNGYEGGISSGEAPGKTSYEYQEVNFITGEPIVFKGTLVISKNMKKDTLVTTYRYTLNNLDRNAVLNREITLSTQITTKDNGQTVEESLLDGRTSELVRVGSQTYILENYDFSRSRLVDHKPAIDYYAGNLWGKKTYRIASGTGTVTVEETGSFYGYDQYWGSAEAMEIKYVIDSRQKKGNSFETWSGTASVTLSSTVVQDLKYEENVPDQISFSGGYVKLQNNESILEYSCSLPEFDQNGFATDNILKRNGSLKLESFPSQTRLPVANISHLRGHWAENDIKALYSLEIFNEGSTEFNPDKYITRAEFAAVMVRAAKEVPEDESLKKKTATRTVTPRRNTKEVVISPFIDVKTTDKYYKEIEEAYKRGLMGGNANGRFEPNQPITVAEALTVFIRALGLESLAPNPNPVTSFTDNDKIPAYARKAAYVAQRIGLIKGDTKGYLNPEENLTMGRTAVMVKRFIDYMRSDIRKDYRERIINY</sequence>
<dbReference type="EMBL" id="NIOJ01000039">
    <property type="protein sequence ID" value="PNT97205.1"/>
    <property type="molecule type" value="Genomic_DNA"/>
</dbReference>
<keyword evidence="2" id="KW-0732">Signal</keyword>
<dbReference type="Pfam" id="PF00395">
    <property type="entry name" value="SLH"/>
    <property type="match status" value="3"/>
</dbReference>
<feature type="domain" description="SLH" evidence="3">
    <location>
        <begin position="438"/>
        <end position="501"/>
    </location>
</feature>
<dbReference type="PROSITE" id="PS51272">
    <property type="entry name" value="SLH"/>
    <property type="match status" value="3"/>
</dbReference>
<evidence type="ECO:0000256" key="2">
    <source>
        <dbReference type="SAM" id="SignalP"/>
    </source>
</evidence>
<evidence type="ECO:0000313" key="4">
    <source>
        <dbReference type="EMBL" id="PNT97205.1"/>
    </source>
</evidence>
<gene>
    <name evidence="4" type="ORF">CDQ84_13560</name>
</gene>
<proteinExistence type="predicted"/>
<name>A0A2K2FEK2_9CLOT</name>
<feature type="domain" description="SLH" evidence="3">
    <location>
        <begin position="293"/>
        <end position="355"/>
    </location>
</feature>
<dbReference type="InterPro" id="IPR001119">
    <property type="entry name" value="SLH_dom"/>
</dbReference>
<evidence type="ECO:0000313" key="5">
    <source>
        <dbReference type="Proteomes" id="UP000236151"/>
    </source>
</evidence>
<keyword evidence="1" id="KW-0677">Repeat</keyword>
<evidence type="ECO:0000256" key="1">
    <source>
        <dbReference type="ARBA" id="ARBA00022737"/>
    </source>
</evidence>
<feature type="signal peptide" evidence="2">
    <location>
        <begin position="1"/>
        <end position="25"/>
    </location>
</feature>
<dbReference type="RefSeq" id="WP_103082274.1">
    <property type="nucleotide sequence ID" value="NZ_CP021850.1"/>
</dbReference>
<organism evidence="4 5">
    <name type="scientific">Clostridium thermosuccinogenes</name>
    <dbReference type="NCBI Taxonomy" id="84032"/>
    <lineage>
        <taxon>Bacteria</taxon>
        <taxon>Bacillati</taxon>
        <taxon>Bacillota</taxon>
        <taxon>Clostridia</taxon>
        <taxon>Eubacteriales</taxon>
        <taxon>Clostridiaceae</taxon>
        <taxon>Clostridium</taxon>
    </lineage>
</organism>
<comment type="caution">
    <text evidence="4">The sequence shown here is derived from an EMBL/GenBank/DDBJ whole genome shotgun (WGS) entry which is preliminary data.</text>
</comment>
<dbReference type="OrthoDB" id="2985276at2"/>
<evidence type="ECO:0000259" key="3">
    <source>
        <dbReference type="PROSITE" id="PS51272"/>
    </source>
</evidence>
<dbReference type="Proteomes" id="UP000236151">
    <property type="component" value="Unassembled WGS sequence"/>
</dbReference>
<feature type="chain" id="PRO_5014390977" description="SLH domain-containing protein" evidence="2">
    <location>
        <begin position="26"/>
        <end position="509"/>
    </location>
</feature>
<feature type="domain" description="SLH" evidence="3">
    <location>
        <begin position="373"/>
        <end position="436"/>
    </location>
</feature>
<keyword evidence="5" id="KW-1185">Reference proteome</keyword>